<evidence type="ECO:0000256" key="3">
    <source>
        <dbReference type="ARBA" id="ARBA00022884"/>
    </source>
</evidence>
<name>A0A5B9QW61_9BACT</name>
<evidence type="ECO:0000313" key="6">
    <source>
        <dbReference type="Proteomes" id="UP000325286"/>
    </source>
</evidence>
<dbReference type="KEGG" id="rul:UC8_42460"/>
<keyword evidence="2 4" id="KW-0810">Translation regulation</keyword>
<comment type="similarity">
    <text evidence="4">Belongs to the CsrA/RsmA family.</text>
</comment>
<dbReference type="Pfam" id="PF02599">
    <property type="entry name" value="CsrA"/>
    <property type="match status" value="1"/>
</dbReference>
<dbReference type="SUPFAM" id="SSF117130">
    <property type="entry name" value="CsrA-like"/>
    <property type="match status" value="1"/>
</dbReference>
<gene>
    <name evidence="4 5" type="primary">csrA</name>
    <name evidence="5" type="ORF">UC8_42460</name>
</gene>
<dbReference type="GO" id="GO:0048027">
    <property type="term" value="F:mRNA 5'-UTR binding"/>
    <property type="evidence" value="ECO:0007669"/>
    <property type="project" value="UniProtKB-UniRule"/>
</dbReference>
<dbReference type="GO" id="GO:0044781">
    <property type="term" value="P:bacterial-type flagellum organization"/>
    <property type="evidence" value="ECO:0007669"/>
    <property type="project" value="UniProtKB-KW"/>
</dbReference>
<accession>A0A5B9QW61</accession>
<keyword evidence="4" id="KW-0678">Repressor</keyword>
<dbReference type="GO" id="GO:0005829">
    <property type="term" value="C:cytosol"/>
    <property type="evidence" value="ECO:0007669"/>
    <property type="project" value="TreeGrafter"/>
</dbReference>
<dbReference type="GO" id="GO:0006402">
    <property type="term" value="P:mRNA catabolic process"/>
    <property type="evidence" value="ECO:0007669"/>
    <property type="project" value="InterPro"/>
</dbReference>
<dbReference type="GO" id="GO:1902208">
    <property type="term" value="P:regulation of bacterial-type flagellum assembly"/>
    <property type="evidence" value="ECO:0007669"/>
    <property type="project" value="UniProtKB-UniRule"/>
</dbReference>
<dbReference type="RefSeq" id="WP_068136721.1">
    <property type="nucleotide sequence ID" value="NZ_CP042914.1"/>
</dbReference>
<dbReference type="GO" id="GO:0045947">
    <property type="term" value="P:negative regulation of translational initiation"/>
    <property type="evidence" value="ECO:0007669"/>
    <property type="project" value="UniProtKB-UniRule"/>
</dbReference>
<evidence type="ECO:0000313" key="5">
    <source>
        <dbReference type="EMBL" id="QEG42212.1"/>
    </source>
</evidence>
<sequence length="77" mass="8439">MLVLSRKEGERLVIGDNVVITVNRISGNRITLGIEAPREVRIVRGELKPKEQQDAPTVAKQLAFMEVDATQLEGLAG</sequence>
<keyword evidence="1 4" id="KW-0963">Cytoplasm</keyword>
<dbReference type="GO" id="GO:0006109">
    <property type="term" value="P:regulation of carbohydrate metabolic process"/>
    <property type="evidence" value="ECO:0007669"/>
    <property type="project" value="InterPro"/>
</dbReference>
<dbReference type="EMBL" id="CP042914">
    <property type="protein sequence ID" value="QEG42212.1"/>
    <property type="molecule type" value="Genomic_DNA"/>
</dbReference>
<evidence type="ECO:0000256" key="1">
    <source>
        <dbReference type="ARBA" id="ARBA00022490"/>
    </source>
</evidence>
<dbReference type="PANTHER" id="PTHR34984">
    <property type="entry name" value="CARBON STORAGE REGULATOR"/>
    <property type="match status" value="1"/>
</dbReference>
<comment type="subunit">
    <text evidence="4">Homodimer; the beta-strands of each monomer intercalate to form a hydrophobic core, while the alpha-helices form wings that extend away from the core.</text>
</comment>
<dbReference type="InterPro" id="IPR003751">
    <property type="entry name" value="CsrA"/>
</dbReference>
<dbReference type="OrthoDB" id="289081at2"/>
<dbReference type="InterPro" id="IPR036107">
    <property type="entry name" value="CsrA_sf"/>
</dbReference>
<dbReference type="Proteomes" id="UP000325286">
    <property type="component" value="Chromosome"/>
</dbReference>
<organism evidence="5 6">
    <name type="scientific">Roseimaritima ulvae</name>
    <dbReference type="NCBI Taxonomy" id="980254"/>
    <lineage>
        <taxon>Bacteria</taxon>
        <taxon>Pseudomonadati</taxon>
        <taxon>Planctomycetota</taxon>
        <taxon>Planctomycetia</taxon>
        <taxon>Pirellulales</taxon>
        <taxon>Pirellulaceae</taxon>
        <taxon>Roseimaritima</taxon>
    </lineage>
</organism>
<comment type="subcellular location">
    <subcellularLocation>
        <location evidence="4">Cytoplasm</location>
    </subcellularLocation>
</comment>
<dbReference type="PANTHER" id="PTHR34984:SF1">
    <property type="entry name" value="CARBON STORAGE REGULATOR"/>
    <property type="match status" value="1"/>
</dbReference>
<evidence type="ECO:0000256" key="2">
    <source>
        <dbReference type="ARBA" id="ARBA00022845"/>
    </source>
</evidence>
<comment type="function">
    <text evidence="4">A translational regulator that binds mRNA to regulate translation initiation and/or mRNA stability. Usually binds in the 5'-UTR at or near the Shine-Dalgarno sequence preventing ribosome-binding, thus repressing translation. Its main target seems to be the major flagellin gene, while its function is anatagonized by FliW.</text>
</comment>
<dbReference type="Gene3D" id="2.60.40.4380">
    <property type="entry name" value="Translational regulator CsrA"/>
    <property type="match status" value="1"/>
</dbReference>
<keyword evidence="4" id="KW-1005">Bacterial flagellum biogenesis</keyword>
<proteinExistence type="inferred from homology"/>
<keyword evidence="3 4" id="KW-0694">RNA-binding</keyword>
<dbReference type="HAMAP" id="MF_00167">
    <property type="entry name" value="CsrA"/>
    <property type="match status" value="1"/>
</dbReference>
<evidence type="ECO:0000256" key="4">
    <source>
        <dbReference type="HAMAP-Rule" id="MF_00167"/>
    </source>
</evidence>
<dbReference type="AlphaFoldDB" id="A0A5B9QW61"/>
<reference evidence="5 6" key="1">
    <citation type="submission" date="2019-08" db="EMBL/GenBank/DDBJ databases">
        <title>Deep-cultivation of Planctomycetes and their phenomic and genomic characterization uncovers novel biology.</title>
        <authorList>
            <person name="Wiegand S."/>
            <person name="Jogler M."/>
            <person name="Boedeker C."/>
            <person name="Pinto D."/>
            <person name="Vollmers J."/>
            <person name="Rivas-Marin E."/>
            <person name="Kohn T."/>
            <person name="Peeters S.H."/>
            <person name="Heuer A."/>
            <person name="Rast P."/>
            <person name="Oberbeckmann S."/>
            <person name="Bunk B."/>
            <person name="Jeske O."/>
            <person name="Meyerdierks A."/>
            <person name="Storesund J.E."/>
            <person name="Kallscheuer N."/>
            <person name="Luecker S."/>
            <person name="Lage O.M."/>
            <person name="Pohl T."/>
            <person name="Merkel B.J."/>
            <person name="Hornburger P."/>
            <person name="Mueller R.-W."/>
            <person name="Bruemmer F."/>
            <person name="Labrenz M."/>
            <person name="Spormann A.M."/>
            <person name="Op den Camp H."/>
            <person name="Overmann J."/>
            <person name="Amann R."/>
            <person name="Jetten M.S.M."/>
            <person name="Mascher T."/>
            <person name="Medema M.H."/>
            <person name="Devos D.P."/>
            <person name="Kaster A.-K."/>
            <person name="Ovreas L."/>
            <person name="Rohde M."/>
            <person name="Galperin M.Y."/>
            <person name="Jogler C."/>
        </authorList>
    </citation>
    <scope>NUCLEOTIDE SEQUENCE [LARGE SCALE GENOMIC DNA]</scope>
    <source>
        <strain evidence="5 6">UC8</strain>
    </source>
</reference>
<protein>
    <recommendedName>
        <fullName evidence="4">Translational regulator CsrA</fullName>
    </recommendedName>
</protein>
<keyword evidence="6" id="KW-1185">Reference proteome</keyword>